<gene>
    <name evidence="2" type="ORF">RG47T_0462</name>
</gene>
<organism evidence="2 3">
    <name type="scientific">Mucilaginibacter polytrichastri</name>
    <dbReference type="NCBI Taxonomy" id="1302689"/>
    <lineage>
        <taxon>Bacteria</taxon>
        <taxon>Pseudomonadati</taxon>
        <taxon>Bacteroidota</taxon>
        <taxon>Sphingobacteriia</taxon>
        <taxon>Sphingobacteriales</taxon>
        <taxon>Sphingobacteriaceae</taxon>
        <taxon>Mucilaginibacter</taxon>
    </lineage>
</organism>
<evidence type="ECO:0000313" key="3">
    <source>
        <dbReference type="Proteomes" id="UP000186720"/>
    </source>
</evidence>
<feature type="domain" description="DUF4397" evidence="1">
    <location>
        <begin position="41"/>
        <end position="174"/>
    </location>
</feature>
<dbReference type="Proteomes" id="UP000186720">
    <property type="component" value="Unassembled WGS sequence"/>
</dbReference>
<evidence type="ECO:0000259" key="1">
    <source>
        <dbReference type="Pfam" id="PF14344"/>
    </source>
</evidence>
<keyword evidence="3" id="KW-1185">Reference proteome</keyword>
<dbReference type="Pfam" id="PF14344">
    <property type="entry name" value="DUF4397"/>
    <property type="match status" value="1"/>
</dbReference>
<dbReference type="InterPro" id="IPR025510">
    <property type="entry name" value="DUF4397"/>
</dbReference>
<dbReference type="OrthoDB" id="794386at2"/>
<name>A0A1Q5ZTC9_9SPHI</name>
<comment type="caution">
    <text evidence="2">The sequence shown here is derived from an EMBL/GenBank/DDBJ whole genome shotgun (WGS) entry which is preliminary data.</text>
</comment>
<sequence>MANKSKYIYNTLMLLLVAVIVVPLMASCGKSSDGTVNGYNSQLTVANLSPDIGPVDLYINNNIQNGLTPYRYPTLGAYFYMNTVGYPIQIRSDTGNKSILSTGILNPDKKTFKLMVTDSTVNRNAKYTLFVTGVKADGKLNFLFLVDTSKLSGVGRGKVRFINASPRSGAFDVYANQTSLCANIALNAYSPFVEMPVGDYDFKIYATGDFSTVLGEVKQTVGDGKLYTIYTYGIVGRTDSAAFNTGIIINK</sequence>
<protein>
    <recommendedName>
        <fullName evidence="1">DUF4397 domain-containing protein</fullName>
    </recommendedName>
</protein>
<dbReference type="AlphaFoldDB" id="A0A1Q5ZTC9"/>
<dbReference type="PROSITE" id="PS51257">
    <property type="entry name" value="PROKAR_LIPOPROTEIN"/>
    <property type="match status" value="1"/>
</dbReference>
<proteinExistence type="predicted"/>
<dbReference type="STRING" id="1302689.RG47T_0462"/>
<accession>A0A1Q5ZTC9</accession>
<evidence type="ECO:0000313" key="2">
    <source>
        <dbReference type="EMBL" id="OKS85024.1"/>
    </source>
</evidence>
<dbReference type="RefSeq" id="WP_074487824.1">
    <property type="nucleotide sequence ID" value="NZ_FPAM01000001.1"/>
</dbReference>
<dbReference type="EMBL" id="MPPL01000001">
    <property type="protein sequence ID" value="OKS85024.1"/>
    <property type="molecule type" value="Genomic_DNA"/>
</dbReference>
<reference evidence="2 3" key="1">
    <citation type="submission" date="2016-11" db="EMBL/GenBank/DDBJ databases">
        <title>Whole Genome Sequencing of Mucilaginibacter polytrichastri RG4-7(T) isolated from the moss sample.</title>
        <authorList>
            <person name="Li Y."/>
        </authorList>
    </citation>
    <scope>NUCLEOTIDE SEQUENCE [LARGE SCALE GENOMIC DNA]</scope>
    <source>
        <strain evidence="2 3">RG4-7</strain>
    </source>
</reference>